<gene>
    <name evidence="12" type="primary">fhuC_1</name>
    <name evidence="12" type="ORF">LMG28140_02042</name>
</gene>
<dbReference type="InterPro" id="IPR003593">
    <property type="entry name" value="AAA+_ATPase"/>
</dbReference>
<dbReference type="PANTHER" id="PTHR42771">
    <property type="entry name" value="IRON(3+)-HYDROXAMATE IMPORT ATP-BINDING PROTEIN FHUC"/>
    <property type="match status" value="1"/>
</dbReference>
<reference evidence="12 13" key="1">
    <citation type="submission" date="2020-10" db="EMBL/GenBank/DDBJ databases">
        <authorList>
            <person name="Peeters C."/>
        </authorList>
    </citation>
    <scope>NUCLEOTIDE SEQUENCE [LARGE SCALE GENOMIC DNA]</scope>
    <source>
        <strain evidence="12 13">LMG 28140</strain>
    </source>
</reference>
<evidence type="ECO:0000256" key="3">
    <source>
        <dbReference type="ARBA" id="ARBA00022475"/>
    </source>
</evidence>
<evidence type="ECO:0000256" key="10">
    <source>
        <dbReference type="ARBA" id="ARBA00023136"/>
    </source>
</evidence>
<keyword evidence="8" id="KW-0408">Iron</keyword>
<name>A0ABN7HQT5_9BURK</name>
<evidence type="ECO:0000256" key="1">
    <source>
        <dbReference type="ARBA" id="ARBA00004202"/>
    </source>
</evidence>
<keyword evidence="5" id="KW-0997">Cell inner membrane</keyword>
<accession>A0ABN7HQT5</accession>
<dbReference type="RefSeq" id="WP_201642142.1">
    <property type="nucleotide sequence ID" value="NZ_CAJHCP010000004.1"/>
</dbReference>
<evidence type="ECO:0000256" key="4">
    <source>
        <dbReference type="ARBA" id="ARBA00022496"/>
    </source>
</evidence>
<keyword evidence="10" id="KW-0472">Membrane</keyword>
<dbReference type="Proteomes" id="UP000598032">
    <property type="component" value="Unassembled WGS sequence"/>
</dbReference>
<keyword evidence="6" id="KW-0547">Nucleotide-binding</keyword>
<dbReference type="SMART" id="SM00382">
    <property type="entry name" value="AAA"/>
    <property type="match status" value="1"/>
</dbReference>
<dbReference type="Gene3D" id="3.40.50.300">
    <property type="entry name" value="P-loop containing nucleotide triphosphate hydrolases"/>
    <property type="match status" value="1"/>
</dbReference>
<evidence type="ECO:0000256" key="6">
    <source>
        <dbReference type="ARBA" id="ARBA00022741"/>
    </source>
</evidence>
<comment type="subcellular location">
    <subcellularLocation>
        <location evidence="1">Cell membrane</location>
        <topology evidence="1">Peripheral membrane protein</topology>
    </subcellularLocation>
</comment>
<proteinExistence type="predicted"/>
<dbReference type="InterPro" id="IPR017871">
    <property type="entry name" value="ABC_transporter-like_CS"/>
</dbReference>
<dbReference type="GO" id="GO:0005524">
    <property type="term" value="F:ATP binding"/>
    <property type="evidence" value="ECO:0007669"/>
    <property type="project" value="UniProtKB-KW"/>
</dbReference>
<evidence type="ECO:0000313" key="13">
    <source>
        <dbReference type="Proteomes" id="UP000598032"/>
    </source>
</evidence>
<keyword evidence="7 12" id="KW-0067">ATP-binding</keyword>
<dbReference type="Pfam" id="PF00005">
    <property type="entry name" value="ABC_tran"/>
    <property type="match status" value="1"/>
</dbReference>
<keyword evidence="4" id="KW-0410">Iron transport</keyword>
<keyword evidence="3" id="KW-1003">Cell membrane</keyword>
<protein>
    <submittedName>
        <fullName evidence="12">Iron(3+)-hydroxamate import ATP-binding protein FhuC</fullName>
    </submittedName>
</protein>
<evidence type="ECO:0000256" key="5">
    <source>
        <dbReference type="ARBA" id="ARBA00022519"/>
    </source>
</evidence>
<dbReference type="EMBL" id="CAJHCP010000004">
    <property type="protein sequence ID" value="CAD6528082.1"/>
    <property type="molecule type" value="Genomic_DNA"/>
</dbReference>
<dbReference type="InterPro" id="IPR051535">
    <property type="entry name" value="Siderophore_ABC-ATPase"/>
</dbReference>
<evidence type="ECO:0000256" key="9">
    <source>
        <dbReference type="ARBA" id="ARBA00023065"/>
    </source>
</evidence>
<dbReference type="InterPro" id="IPR027417">
    <property type="entry name" value="P-loop_NTPase"/>
</dbReference>
<dbReference type="PROSITE" id="PS00211">
    <property type="entry name" value="ABC_TRANSPORTER_1"/>
    <property type="match status" value="1"/>
</dbReference>
<dbReference type="InterPro" id="IPR003439">
    <property type="entry name" value="ABC_transporter-like_ATP-bd"/>
</dbReference>
<sequence length="278" mass="29480">MSGLNIHDLSVNYGKRPVLVSLDAGPLPRGQITALLGPNGSGKSTLLRTLAGLTKASNGSLSLDGEMLALSAVSARSHSVVYLPQALPAGVRLQVLESVLVAARATRDGAQQPRGKPHSSEIEHAHAVLQRLGIEALAARSLDELSGGQRQLVGIAQALIRDPQVLLLDEPLSALDLNHQFHVMQVLREVTRERGIVTVVVLHDINVAMRACDRAMLLHDGRIVHFGPPPQVVTAASLAQVFGVLARIEPCSRGHHQVLIDGLADRTGIANRMGAVSP</sequence>
<dbReference type="CDD" id="cd03214">
    <property type="entry name" value="ABC_Iron-Siderophores_B12_Hemin"/>
    <property type="match status" value="1"/>
</dbReference>
<organism evidence="12 13">
    <name type="scientific">Paraburkholderia metrosideri</name>
    <dbReference type="NCBI Taxonomy" id="580937"/>
    <lineage>
        <taxon>Bacteria</taxon>
        <taxon>Pseudomonadati</taxon>
        <taxon>Pseudomonadota</taxon>
        <taxon>Betaproteobacteria</taxon>
        <taxon>Burkholderiales</taxon>
        <taxon>Burkholderiaceae</taxon>
        <taxon>Paraburkholderia</taxon>
    </lineage>
</organism>
<keyword evidence="2" id="KW-0813">Transport</keyword>
<dbReference type="PROSITE" id="PS50893">
    <property type="entry name" value="ABC_TRANSPORTER_2"/>
    <property type="match status" value="1"/>
</dbReference>
<dbReference type="SUPFAM" id="SSF52540">
    <property type="entry name" value="P-loop containing nucleoside triphosphate hydrolases"/>
    <property type="match status" value="1"/>
</dbReference>
<evidence type="ECO:0000256" key="2">
    <source>
        <dbReference type="ARBA" id="ARBA00022448"/>
    </source>
</evidence>
<evidence type="ECO:0000313" key="12">
    <source>
        <dbReference type="EMBL" id="CAD6528082.1"/>
    </source>
</evidence>
<comment type="caution">
    <text evidence="12">The sequence shown here is derived from an EMBL/GenBank/DDBJ whole genome shotgun (WGS) entry which is preliminary data.</text>
</comment>
<evidence type="ECO:0000256" key="7">
    <source>
        <dbReference type="ARBA" id="ARBA00022840"/>
    </source>
</evidence>
<evidence type="ECO:0000256" key="8">
    <source>
        <dbReference type="ARBA" id="ARBA00023004"/>
    </source>
</evidence>
<dbReference type="PANTHER" id="PTHR42771:SF7">
    <property type="entry name" value="ABC-TYPE COBALAMIN_FE3+-SIDEROPHORES TRANSPORT SYSTEM, ATPASE COMPONENT"/>
    <property type="match status" value="1"/>
</dbReference>
<evidence type="ECO:0000259" key="11">
    <source>
        <dbReference type="PROSITE" id="PS50893"/>
    </source>
</evidence>
<keyword evidence="9" id="KW-0406">Ion transport</keyword>
<keyword evidence="13" id="KW-1185">Reference proteome</keyword>
<feature type="domain" description="ABC transporter" evidence="11">
    <location>
        <begin position="4"/>
        <end position="245"/>
    </location>
</feature>